<keyword evidence="6" id="KW-1185">Reference proteome</keyword>
<feature type="chain" id="PRO_5026164310" evidence="3">
    <location>
        <begin position="20"/>
        <end position="134"/>
    </location>
</feature>
<reference evidence="6" key="1">
    <citation type="submission" date="2018-12" db="EMBL/GenBank/DDBJ databases">
        <title>Complete genome sequence of Roseovarius sp. MME-070.</title>
        <authorList>
            <person name="Nam Y.-D."/>
            <person name="Kang J."/>
            <person name="Chung W.-H."/>
            <person name="Park Y.S."/>
        </authorList>
    </citation>
    <scope>NUCLEOTIDE SEQUENCE [LARGE SCALE GENOMIC DNA]</scope>
    <source>
        <strain evidence="6">MME-070</strain>
    </source>
</reference>
<evidence type="ECO:0000256" key="3">
    <source>
        <dbReference type="SAM" id="SignalP"/>
    </source>
</evidence>
<evidence type="ECO:0000256" key="1">
    <source>
        <dbReference type="ARBA" id="ARBA00022723"/>
    </source>
</evidence>
<evidence type="ECO:0000313" key="5">
    <source>
        <dbReference type="EMBL" id="QGY00349.1"/>
    </source>
</evidence>
<dbReference type="Proteomes" id="UP000428330">
    <property type="component" value="Chromosome"/>
</dbReference>
<dbReference type="AlphaFoldDB" id="A0A6I6J6E6"/>
<keyword evidence="2" id="KW-0186">Copper</keyword>
<dbReference type="Gene3D" id="2.60.40.420">
    <property type="entry name" value="Cupredoxins - blue copper proteins"/>
    <property type="match status" value="1"/>
</dbReference>
<evidence type="ECO:0000259" key="4">
    <source>
        <dbReference type="Pfam" id="PF00127"/>
    </source>
</evidence>
<dbReference type="GO" id="GO:0005507">
    <property type="term" value="F:copper ion binding"/>
    <property type="evidence" value="ECO:0007669"/>
    <property type="project" value="InterPro"/>
</dbReference>
<dbReference type="EMBL" id="CP034348">
    <property type="protein sequence ID" value="QGY00349.1"/>
    <property type="molecule type" value="Genomic_DNA"/>
</dbReference>
<protein>
    <submittedName>
        <fullName evidence="5">Copper-binding protein</fullName>
    </submittedName>
</protein>
<dbReference type="KEGG" id="rom:EI983_08705"/>
<keyword evidence="1" id="KW-0479">Metal-binding</keyword>
<accession>A0A6I6J6E6</accession>
<dbReference type="SUPFAM" id="SSF49503">
    <property type="entry name" value="Cupredoxins"/>
    <property type="match status" value="1"/>
</dbReference>
<evidence type="ECO:0000256" key="2">
    <source>
        <dbReference type="ARBA" id="ARBA00023008"/>
    </source>
</evidence>
<feature type="domain" description="Blue (type 1) copper" evidence="4">
    <location>
        <begin position="58"/>
        <end position="132"/>
    </location>
</feature>
<name>A0A6I6J6E6_9RHOB</name>
<evidence type="ECO:0000313" key="6">
    <source>
        <dbReference type="Proteomes" id="UP000428330"/>
    </source>
</evidence>
<dbReference type="Pfam" id="PF00127">
    <property type="entry name" value="Copper-bind"/>
    <property type="match status" value="1"/>
</dbReference>
<keyword evidence="3" id="KW-0732">Signal</keyword>
<sequence>MRSWILALAMVFPAGASLAGDDEQAALCAEAEERYVELFGEPSADAEGVRVVIMYEYSFCPREITVKVGETVRWVNVDKRTSHSVIVKGQPESDRAFPEEFVEFTFLTAAPAEEYLCGPHWERRGMIGMVTVIE</sequence>
<gene>
    <name evidence="5" type="ORF">EI983_08705</name>
</gene>
<feature type="signal peptide" evidence="3">
    <location>
        <begin position="1"/>
        <end position="19"/>
    </location>
</feature>
<dbReference type="InterPro" id="IPR000923">
    <property type="entry name" value="BlueCu_1"/>
</dbReference>
<organism evidence="5 6">
    <name type="scientific">Roseovarius faecimaris</name>
    <dbReference type="NCBI Taxonomy" id="2494550"/>
    <lineage>
        <taxon>Bacteria</taxon>
        <taxon>Pseudomonadati</taxon>
        <taxon>Pseudomonadota</taxon>
        <taxon>Alphaproteobacteria</taxon>
        <taxon>Rhodobacterales</taxon>
        <taxon>Roseobacteraceae</taxon>
        <taxon>Roseovarius</taxon>
    </lineage>
</organism>
<dbReference type="InterPro" id="IPR008972">
    <property type="entry name" value="Cupredoxin"/>
</dbReference>
<proteinExistence type="predicted"/>
<dbReference type="OrthoDB" id="7510199at2"/>
<dbReference type="GO" id="GO:0009055">
    <property type="term" value="F:electron transfer activity"/>
    <property type="evidence" value="ECO:0007669"/>
    <property type="project" value="InterPro"/>
</dbReference>